<dbReference type="Proteomes" id="UP000247792">
    <property type="component" value="Unassembled WGS sequence"/>
</dbReference>
<feature type="coiled-coil region" evidence="2">
    <location>
        <begin position="215"/>
        <end position="255"/>
    </location>
</feature>
<reference evidence="4 5" key="1">
    <citation type="submission" date="2018-05" db="EMBL/GenBank/DDBJ databases">
        <title>Genomic Encyclopedia of Type Strains, Phase IV (KMG-IV): sequencing the most valuable type-strain genomes for metagenomic binning, comparative biology and taxonomic classification.</title>
        <authorList>
            <person name="Goeker M."/>
        </authorList>
    </citation>
    <scope>NUCLEOTIDE SEQUENCE [LARGE SCALE GENOMIC DNA]</scope>
    <source>
        <strain evidence="4 5">DSM 19792</strain>
    </source>
</reference>
<dbReference type="OrthoDB" id="3469168at2"/>
<dbReference type="Gene3D" id="3.30.479.30">
    <property type="entry name" value="Band 7 domain"/>
    <property type="match status" value="1"/>
</dbReference>
<evidence type="ECO:0000259" key="3">
    <source>
        <dbReference type="Pfam" id="PF01145"/>
    </source>
</evidence>
<dbReference type="RefSeq" id="WP_110256176.1">
    <property type="nucleotide sequence ID" value="NZ_QJKB01000005.1"/>
</dbReference>
<comment type="subcellular location">
    <subcellularLocation>
        <location evidence="1">Membrane</location>
        <topology evidence="1">Single-pass membrane protein</topology>
    </subcellularLocation>
</comment>
<protein>
    <submittedName>
        <fullName evidence="4">SPFH domain/Band 7 family protein</fullName>
    </submittedName>
</protein>
<dbReference type="EMBL" id="QJKB01000005">
    <property type="protein sequence ID" value="PXX42642.1"/>
    <property type="molecule type" value="Genomic_DNA"/>
</dbReference>
<keyword evidence="2" id="KW-0175">Coiled coil</keyword>
<evidence type="ECO:0000313" key="4">
    <source>
        <dbReference type="EMBL" id="PXX42642.1"/>
    </source>
</evidence>
<evidence type="ECO:0000256" key="1">
    <source>
        <dbReference type="ARBA" id="ARBA00004167"/>
    </source>
</evidence>
<dbReference type="GO" id="GO:0016020">
    <property type="term" value="C:membrane"/>
    <property type="evidence" value="ECO:0007669"/>
    <property type="project" value="UniProtKB-SubCell"/>
</dbReference>
<proteinExistence type="predicted"/>
<dbReference type="SUPFAM" id="SSF117892">
    <property type="entry name" value="Band 7/SPFH domain"/>
    <property type="match status" value="1"/>
</dbReference>
<dbReference type="InterPro" id="IPR036013">
    <property type="entry name" value="Band_7/SPFH_dom_sf"/>
</dbReference>
<evidence type="ECO:0000313" key="5">
    <source>
        <dbReference type="Proteomes" id="UP000247792"/>
    </source>
</evidence>
<dbReference type="Pfam" id="PF01145">
    <property type="entry name" value="Band_7"/>
    <property type="match status" value="1"/>
</dbReference>
<organism evidence="4 5">
    <name type="scientific">Undibacterium pigrum</name>
    <dbReference type="NCBI Taxonomy" id="401470"/>
    <lineage>
        <taxon>Bacteria</taxon>
        <taxon>Pseudomonadati</taxon>
        <taxon>Pseudomonadota</taxon>
        <taxon>Betaproteobacteria</taxon>
        <taxon>Burkholderiales</taxon>
        <taxon>Oxalobacteraceae</taxon>
        <taxon>Undibacterium</taxon>
    </lineage>
</organism>
<sequence length="338" mass="37637">MLNIKFIKFQPTTYVLQVKNGEIRREGAGLAFFYYAPTTTMLAIPMASEDTPFIFEEKTADFQTVTVQGQVTYRISDPKKISNLLNFSINPVSQQYISDDPQKLSQRIVNLVKVLTRKGLQSLALRDALKSADTLGGAVTVAVRDSKELQALGVELLGLSFLALKPTPEAAKALEAQAREQILKCADDAIYERRNAAVEQERRIRENELNTEIAVESKKRQIRETQMEAEKSIQQKESELKLAQMQTKIAEESQQTTYIKLATENARSEADSRAYAAQTLMHAYSGVDPKVLQALAMGNMQSGQLIALAFQELAEKAGTIGQLNITPDLLRELMHQPA</sequence>
<accession>A0A318J667</accession>
<feature type="domain" description="Band 7" evidence="3">
    <location>
        <begin position="11"/>
        <end position="195"/>
    </location>
</feature>
<dbReference type="InterPro" id="IPR001107">
    <property type="entry name" value="Band_7"/>
</dbReference>
<gene>
    <name evidence="4" type="ORF">DFR42_105300</name>
</gene>
<keyword evidence="5" id="KW-1185">Reference proteome</keyword>
<dbReference type="AlphaFoldDB" id="A0A318J667"/>
<name>A0A318J667_9BURK</name>
<evidence type="ECO:0000256" key="2">
    <source>
        <dbReference type="SAM" id="Coils"/>
    </source>
</evidence>
<comment type="caution">
    <text evidence="4">The sequence shown here is derived from an EMBL/GenBank/DDBJ whole genome shotgun (WGS) entry which is preliminary data.</text>
</comment>